<evidence type="ECO:0000256" key="1">
    <source>
        <dbReference type="SAM" id="MobiDB-lite"/>
    </source>
</evidence>
<protein>
    <submittedName>
        <fullName evidence="2">Uncharacterized protein</fullName>
    </submittedName>
</protein>
<name>A0A4R5F013_9ACTN</name>
<gene>
    <name evidence="2" type="ORF">E1295_31770</name>
</gene>
<dbReference type="RefSeq" id="WP_132636047.1">
    <property type="nucleotide sequence ID" value="NZ_SMLD01000108.1"/>
</dbReference>
<accession>A0A4R5F013</accession>
<keyword evidence="3" id="KW-1185">Reference proteome</keyword>
<evidence type="ECO:0000313" key="2">
    <source>
        <dbReference type="EMBL" id="TDE40480.1"/>
    </source>
</evidence>
<reference evidence="2 3" key="1">
    <citation type="submission" date="2019-03" db="EMBL/GenBank/DDBJ databases">
        <title>Draft genome sequences of novel Actinobacteria.</title>
        <authorList>
            <person name="Sahin N."/>
            <person name="Ay H."/>
            <person name="Saygin H."/>
        </authorList>
    </citation>
    <scope>NUCLEOTIDE SEQUENCE [LARGE SCALE GENOMIC DNA]</scope>
    <source>
        <strain evidence="2 3">6K102</strain>
    </source>
</reference>
<proteinExistence type="predicted"/>
<dbReference type="Proteomes" id="UP000295136">
    <property type="component" value="Unassembled WGS sequence"/>
</dbReference>
<dbReference type="AlphaFoldDB" id="A0A4R5F013"/>
<sequence length="71" mass="7835">MADPTGSPETPIPECDVERLDNGTYRVRHKRTGDVEVVDTPERVILAGVLLRVIAAWPKPSEPPFRTGDLP</sequence>
<comment type="caution">
    <text evidence="2">The sequence shown here is derived from an EMBL/GenBank/DDBJ whole genome shotgun (WGS) entry which is preliminary data.</text>
</comment>
<evidence type="ECO:0000313" key="3">
    <source>
        <dbReference type="Proteomes" id="UP000295136"/>
    </source>
</evidence>
<dbReference type="EMBL" id="SMLD01000108">
    <property type="protein sequence ID" value="TDE40480.1"/>
    <property type="molecule type" value="Genomic_DNA"/>
</dbReference>
<feature type="region of interest" description="Disordered" evidence="1">
    <location>
        <begin position="1"/>
        <end position="20"/>
    </location>
</feature>
<organism evidence="2 3">
    <name type="scientific">Nonomuraea mesophila</name>
    <dbReference type="NCBI Taxonomy" id="2530382"/>
    <lineage>
        <taxon>Bacteria</taxon>
        <taxon>Bacillati</taxon>
        <taxon>Actinomycetota</taxon>
        <taxon>Actinomycetes</taxon>
        <taxon>Streptosporangiales</taxon>
        <taxon>Streptosporangiaceae</taxon>
        <taxon>Nonomuraea</taxon>
    </lineage>
</organism>